<evidence type="ECO:0000313" key="1">
    <source>
        <dbReference type="EMBL" id="MFD2036344.1"/>
    </source>
</evidence>
<proteinExistence type="predicted"/>
<keyword evidence="2" id="KW-1185">Reference proteome</keyword>
<dbReference type="EMBL" id="JBHUHR010000039">
    <property type="protein sequence ID" value="MFD2036344.1"/>
    <property type="molecule type" value="Genomic_DNA"/>
</dbReference>
<comment type="caution">
    <text evidence="1">The sequence shown here is derived from an EMBL/GenBank/DDBJ whole genome shotgun (WGS) entry which is preliminary data.</text>
</comment>
<dbReference type="RefSeq" id="WP_376887371.1">
    <property type="nucleotide sequence ID" value="NZ_JBHUHR010000039.1"/>
</dbReference>
<accession>A0ABW4VQ85</accession>
<name>A0ABW4VQ85_9BACT</name>
<dbReference type="PROSITE" id="PS51257">
    <property type="entry name" value="PROKAR_LIPOPROTEIN"/>
    <property type="match status" value="1"/>
</dbReference>
<dbReference type="Proteomes" id="UP001597361">
    <property type="component" value="Unassembled WGS sequence"/>
</dbReference>
<reference evidence="2" key="1">
    <citation type="journal article" date="2019" name="Int. J. Syst. Evol. Microbiol.">
        <title>The Global Catalogue of Microorganisms (GCM) 10K type strain sequencing project: providing services to taxonomists for standard genome sequencing and annotation.</title>
        <authorList>
            <consortium name="The Broad Institute Genomics Platform"/>
            <consortium name="The Broad Institute Genome Sequencing Center for Infectious Disease"/>
            <person name="Wu L."/>
            <person name="Ma J."/>
        </authorList>
    </citation>
    <scope>NUCLEOTIDE SEQUENCE [LARGE SCALE GENOMIC DNA]</scope>
    <source>
        <strain evidence="2">CGMCC 1.15180</strain>
    </source>
</reference>
<organism evidence="1 2">
    <name type="scientific">Belliella marina</name>
    <dbReference type="NCBI Taxonomy" id="1644146"/>
    <lineage>
        <taxon>Bacteria</taxon>
        <taxon>Pseudomonadati</taxon>
        <taxon>Bacteroidota</taxon>
        <taxon>Cytophagia</taxon>
        <taxon>Cytophagales</taxon>
        <taxon>Cyclobacteriaceae</taxon>
        <taxon>Belliella</taxon>
    </lineage>
</organism>
<protein>
    <submittedName>
        <fullName evidence="1">Uncharacterized protein</fullName>
    </submittedName>
</protein>
<sequence>MKWNYLMNMFVYSNLLWIISCKNECKNSEIEVSELLEISANERSIDYCGILVKAINGDEKSIKELSLLDFQNAVGYDHGTVIVGLIINVGEMNFIEAIYGINAEQKNMIKAYVDIGLEYGYIRNQITTKETETEFPILHEFLIR</sequence>
<evidence type="ECO:0000313" key="2">
    <source>
        <dbReference type="Proteomes" id="UP001597361"/>
    </source>
</evidence>
<gene>
    <name evidence="1" type="ORF">ACFSKL_16185</name>
</gene>